<gene>
    <name evidence="2" type="ORF">J4573_10455</name>
</gene>
<evidence type="ECO:0000259" key="1">
    <source>
        <dbReference type="Pfam" id="PF12697"/>
    </source>
</evidence>
<dbReference type="InterPro" id="IPR029058">
    <property type="entry name" value="AB_hydrolase_fold"/>
</dbReference>
<accession>A0A939PD69</accession>
<dbReference type="Gene3D" id="3.40.50.1820">
    <property type="entry name" value="alpha/beta hydrolase"/>
    <property type="match status" value="1"/>
</dbReference>
<keyword evidence="3" id="KW-1185">Reference proteome</keyword>
<keyword evidence="2" id="KW-0378">Hydrolase</keyword>
<evidence type="ECO:0000313" key="2">
    <source>
        <dbReference type="EMBL" id="MBO2447509.1"/>
    </source>
</evidence>
<dbReference type="SUPFAM" id="SSF53474">
    <property type="entry name" value="alpha/beta-Hydrolases"/>
    <property type="match status" value="1"/>
</dbReference>
<dbReference type="Proteomes" id="UP000669179">
    <property type="component" value="Unassembled WGS sequence"/>
</dbReference>
<dbReference type="EMBL" id="JAGEOJ010000004">
    <property type="protein sequence ID" value="MBO2447509.1"/>
    <property type="molecule type" value="Genomic_DNA"/>
</dbReference>
<comment type="caution">
    <text evidence="2">The sequence shown here is derived from an EMBL/GenBank/DDBJ whole genome shotgun (WGS) entry which is preliminary data.</text>
</comment>
<dbReference type="InterPro" id="IPR000073">
    <property type="entry name" value="AB_hydrolase_1"/>
</dbReference>
<dbReference type="AlphaFoldDB" id="A0A939PD69"/>
<dbReference type="GO" id="GO:0016787">
    <property type="term" value="F:hydrolase activity"/>
    <property type="evidence" value="ECO:0007669"/>
    <property type="project" value="UniProtKB-KW"/>
</dbReference>
<feature type="domain" description="AB hydrolase-1" evidence="1">
    <location>
        <begin position="16"/>
        <end position="221"/>
    </location>
</feature>
<proteinExistence type="predicted"/>
<dbReference type="RefSeq" id="WP_208255153.1">
    <property type="nucleotide sequence ID" value="NZ_JAGEOJ010000004.1"/>
</dbReference>
<name>A0A939PD69_9ACTN</name>
<protein>
    <submittedName>
        <fullName evidence="2">Alpha/beta fold hydrolase</fullName>
    </submittedName>
</protein>
<evidence type="ECO:0000313" key="3">
    <source>
        <dbReference type="Proteomes" id="UP000669179"/>
    </source>
</evidence>
<dbReference type="Pfam" id="PF12697">
    <property type="entry name" value="Abhydrolase_6"/>
    <property type="match status" value="1"/>
</dbReference>
<reference evidence="2" key="1">
    <citation type="submission" date="2021-03" db="EMBL/GenBank/DDBJ databases">
        <authorList>
            <person name="Kanchanasin P."/>
            <person name="Saeng-In P."/>
            <person name="Phongsopitanun W."/>
            <person name="Yuki M."/>
            <person name="Kudo T."/>
            <person name="Ohkuma M."/>
            <person name="Tanasupawat S."/>
        </authorList>
    </citation>
    <scope>NUCLEOTIDE SEQUENCE</scope>
    <source>
        <strain evidence="2">GKU 128</strain>
    </source>
</reference>
<dbReference type="PANTHER" id="PTHR43329">
    <property type="entry name" value="EPOXIDE HYDROLASE"/>
    <property type="match status" value="1"/>
</dbReference>
<organism evidence="2 3">
    <name type="scientific">Actinomadura barringtoniae</name>
    <dbReference type="NCBI Taxonomy" id="1427535"/>
    <lineage>
        <taxon>Bacteria</taxon>
        <taxon>Bacillati</taxon>
        <taxon>Actinomycetota</taxon>
        <taxon>Actinomycetes</taxon>
        <taxon>Streptosporangiales</taxon>
        <taxon>Thermomonosporaceae</taxon>
        <taxon>Actinomadura</taxon>
    </lineage>
</organism>
<sequence>MKLKVHELGEGDKVALLVHGIMASHGTWCRVAPLLVGRGYRVVMPDLRGHGDSPHTAEYSPELFAGDLADSLPTGADVAIGHSLGALSLSLAVERLRPAKAVYSDPAWKLAGNPMGGQREQIIASVRSATAESILRLRPKWSPEDVEAELEGYAAWDPTTLDWLAGTGDHIPDRPVVPSLVQAAGDKALVNDGLADQLRSRGFEVTFVQDTGHCVHRDDLDGFMRSLDGWI</sequence>